<evidence type="ECO:0000313" key="2">
    <source>
        <dbReference type="EMBL" id="NAW50584.1"/>
    </source>
</evidence>
<dbReference type="SUPFAM" id="SSF52949">
    <property type="entry name" value="Macro domain-like"/>
    <property type="match status" value="1"/>
</dbReference>
<proteinExistence type="predicted"/>
<dbReference type="InterPro" id="IPR002589">
    <property type="entry name" value="Macro_dom"/>
</dbReference>
<dbReference type="PROSITE" id="PS51154">
    <property type="entry name" value="MACRO"/>
    <property type="match status" value="1"/>
</dbReference>
<sequence>MSLAYFNSLKLALDNNVTSISFPNISTGIYRFPKEKADKIAIQTIADFLTMTTKIKRVIFVCFDDENYQIYSGLLKQ</sequence>
<dbReference type="PANTHER" id="PTHR11106">
    <property type="entry name" value="GANGLIOSIDE INDUCED DIFFERENTIATION ASSOCIATED PROTEIN 2-RELATED"/>
    <property type="match status" value="1"/>
</dbReference>
<keyword evidence="3" id="KW-1185">Reference proteome</keyword>
<dbReference type="EMBL" id="JAAABJ010000364">
    <property type="protein sequence ID" value="NAW50584.1"/>
    <property type="molecule type" value="Genomic_DNA"/>
</dbReference>
<dbReference type="PANTHER" id="PTHR11106:SF27">
    <property type="entry name" value="MACRO DOMAIN-CONTAINING PROTEIN"/>
    <property type="match status" value="1"/>
</dbReference>
<evidence type="ECO:0000259" key="1">
    <source>
        <dbReference type="PROSITE" id="PS51154"/>
    </source>
</evidence>
<protein>
    <recommendedName>
        <fullName evidence="1">Macro domain-containing protein</fullName>
    </recommendedName>
</protein>
<reference evidence="2 3" key="1">
    <citation type="submission" date="2019-11" db="EMBL/GenBank/DDBJ databases">
        <title>Characterization of Elizabethkingia argenteiflava sp. nov., isolated from inner surface of Soybean Pods.</title>
        <authorList>
            <person name="Mo S."/>
        </authorList>
    </citation>
    <scope>NUCLEOTIDE SEQUENCE [LARGE SCALE GENOMIC DNA]</scope>
    <source>
        <strain evidence="2 3">YB22</strain>
    </source>
</reference>
<dbReference type="InterPro" id="IPR043472">
    <property type="entry name" value="Macro_dom-like"/>
</dbReference>
<organism evidence="2 3">
    <name type="scientific">Elizabethkingia argenteiflava</name>
    <dbReference type="NCBI Taxonomy" id="2681556"/>
    <lineage>
        <taxon>Bacteria</taxon>
        <taxon>Pseudomonadati</taxon>
        <taxon>Bacteroidota</taxon>
        <taxon>Flavobacteriia</taxon>
        <taxon>Flavobacteriales</taxon>
        <taxon>Weeksellaceae</taxon>
        <taxon>Elizabethkingia</taxon>
    </lineage>
</organism>
<feature type="domain" description="Macro" evidence="1">
    <location>
        <begin position="1"/>
        <end position="77"/>
    </location>
</feature>
<comment type="caution">
    <text evidence="2">The sequence shown here is derived from an EMBL/GenBank/DDBJ whole genome shotgun (WGS) entry which is preliminary data.</text>
</comment>
<name>A0A845PRW2_9FLAO</name>
<dbReference type="Proteomes" id="UP000553459">
    <property type="component" value="Unassembled WGS sequence"/>
</dbReference>
<accession>A0A845PRW2</accession>
<dbReference type="AlphaFoldDB" id="A0A845PRW2"/>
<evidence type="ECO:0000313" key="3">
    <source>
        <dbReference type="Proteomes" id="UP000553459"/>
    </source>
</evidence>
<dbReference type="Pfam" id="PF01661">
    <property type="entry name" value="Macro"/>
    <property type="match status" value="1"/>
</dbReference>
<dbReference type="Gene3D" id="3.40.220.10">
    <property type="entry name" value="Leucine Aminopeptidase, subunit E, domain 1"/>
    <property type="match status" value="1"/>
</dbReference>
<gene>
    <name evidence="2" type="ORF">GNY06_04020</name>
</gene>